<organism evidence="3 4">
    <name type="scientific">Euzebyella marina</name>
    <dbReference type="NCBI Taxonomy" id="1761453"/>
    <lineage>
        <taxon>Bacteria</taxon>
        <taxon>Pseudomonadati</taxon>
        <taxon>Bacteroidota</taxon>
        <taxon>Flavobacteriia</taxon>
        <taxon>Flavobacteriales</taxon>
        <taxon>Flavobacteriaceae</taxon>
        <taxon>Euzebyella</taxon>
    </lineage>
</organism>
<dbReference type="Pfam" id="PF18096">
    <property type="entry name" value="Thump_like"/>
    <property type="match status" value="1"/>
</dbReference>
<dbReference type="InterPro" id="IPR041497">
    <property type="entry name" value="Thump-like"/>
</dbReference>
<reference evidence="3 4" key="1">
    <citation type="submission" date="2018-08" db="EMBL/GenBank/DDBJ databases">
        <title>The reduced genetic potential of extracellular carbohydrate catabolism in Euzebyella marina RN62, a Flavobacteriia bacterium isolated from the hadal water.</title>
        <authorList>
            <person name="Xue C."/>
        </authorList>
    </citation>
    <scope>NUCLEOTIDE SEQUENCE [LARGE SCALE GENOMIC DNA]</scope>
    <source>
        <strain evidence="3 4">RN62</strain>
    </source>
</reference>
<dbReference type="InterPro" id="IPR029063">
    <property type="entry name" value="SAM-dependent_MTases_sf"/>
</dbReference>
<dbReference type="GO" id="GO:0032259">
    <property type="term" value="P:methylation"/>
    <property type="evidence" value="ECO:0007669"/>
    <property type="project" value="UniProtKB-KW"/>
</dbReference>
<gene>
    <name evidence="3" type="ORF">D1013_14305</name>
</gene>
<evidence type="ECO:0000259" key="2">
    <source>
        <dbReference type="Pfam" id="PF22013"/>
    </source>
</evidence>
<dbReference type="OrthoDB" id="1000417at2"/>
<proteinExistence type="predicted"/>
<feature type="domain" description="PG-1098 ferredoxin-like" evidence="2">
    <location>
        <begin position="279"/>
        <end position="321"/>
    </location>
</feature>
<dbReference type="InterPro" id="IPR054168">
    <property type="entry name" value="PG_1098_Fer"/>
</dbReference>
<dbReference type="SUPFAM" id="SSF53335">
    <property type="entry name" value="S-adenosyl-L-methionine-dependent methyltransferases"/>
    <property type="match status" value="1"/>
</dbReference>
<dbReference type="Proteomes" id="UP000276309">
    <property type="component" value="Chromosome"/>
</dbReference>
<evidence type="ECO:0000313" key="3">
    <source>
        <dbReference type="EMBL" id="AYN69753.1"/>
    </source>
</evidence>
<sequence length="392" mass="44928">MNKNILKSGVQEFISKKKSTDIMSVLLKKQYFDGIDNKELAEQIVAREKCQKKLPTWFNSKEIYYPNKLNIEQTSSETTAEYKSDLVSGKSLIDLTGGFGVDSFYFSNSFDKIIHCEIDQELSKIVAHNYLKLQKKNVETINADGIEHLQKSTEKFDCIYLDPSRRDESLNRVFLFSDCSPNIVENLPLLLSKCRKLLIKTSPLIDVSSGMRELNSVKQIHIVAVDNDVKEILWLIDKGEETEVAVHTVNFVKTEIQKFSFQLDTERQISTETSEPLTYLYEPNAAILKSGAFKSIAPVYNLKKLATNTHLYTSKYKMDFPGRIFRIQKVIPFQKKAIIKEGIKKANVTTRNFPESVAKIRHRFKIKDGGIDYLFFTTLSNGDLVIIFCLKE</sequence>
<keyword evidence="4" id="KW-1185">Reference proteome</keyword>
<evidence type="ECO:0000259" key="1">
    <source>
        <dbReference type="Pfam" id="PF18096"/>
    </source>
</evidence>
<accession>A0A3G2LC39</accession>
<protein>
    <submittedName>
        <fullName evidence="3">Class I SAM-dependent methyltransferase</fullName>
    </submittedName>
</protein>
<dbReference type="EMBL" id="CP032050">
    <property type="protein sequence ID" value="AYN69753.1"/>
    <property type="molecule type" value="Genomic_DNA"/>
</dbReference>
<dbReference type="KEGG" id="emar:D1013_14305"/>
<dbReference type="RefSeq" id="WP_121850741.1">
    <property type="nucleotide sequence ID" value="NZ_CP032050.1"/>
</dbReference>
<dbReference type="Pfam" id="PF22013">
    <property type="entry name" value="PG_1098_Fer"/>
    <property type="match status" value="1"/>
</dbReference>
<dbReference type="Gene3D" id="3.40.50.150">
    <property type="entry name" value="Vaccinia Virus protein VP39"/>
    <property type="match status" value="1"/>
</dbReference>
<feature type="domain" description="THUMP-like" evidence="1">
    <location>
        <begin position="322"/>
        <end position="389"/>
    </location>
</feature>
<evidence type="ECO:0000313" key="4">
    <source>
        <dbReference type="Proteomes" id="UP000276309"/>
    </source>
</evidence>
<dbReference type="GO" id="GO:0008168">
    <property type="term" value="F:methyltransferase activity"/>
    <property type="evidence" value="ECO:0007669"/>
    <property type="project" value="UniProtKB-KW"/>
</dbReference>
<dbReference type="CDD" id="cd02440">
    <property type="entry name" value="AdoMet_MTases"/>
    <property type="match status" value="1"/>
</dbReference>
<dbReference type="AlphaFoldDB" id="A0A3G2LC39"/>
<dbReference type="Gene3D" id="1.10.10.1110">
    <property type="entry name" value="Methyltransferase PG1098, N-terminal domain"/>
    <property type="match status" value="1"/>
</dbReference>
<name>A0A3G2LC39_9FLAO</name>
<keyword evidence="3" id="KW-0808">Transferase</keyword>
<keyword evidence="3" id="KW-0489">Methyltransferase</keyword>